<keyword evidence="1" id="KW-0732">Signal</keyword>
<accession>A0A1S2VJ22</accession>
<feature type="signal peptide" evidence="1">
    <location>
        <begin position="1"/>
        <end position="22"/>
    </location>
</feature>
<protein>
    <recommendedName>
        <fullName evidence="4">PKD domain-containing protein</fullName>
    </recommendedName>
</protein>
<dbReference type="Gene3D" id="2.130.10.30">
    <property type="entry name" value="Regulator of chromosome condensation 1/beta-lactamase-inhibitor protein II"/>
    <property type="match status" value="1"/>
</dbReference>
<proteinExistence type="predicted"/>
<gene>
    <name evidence="2" type="ORF">BLX24_14465</name>
</gene>
<sequence length="562" mass="60962">MKIFFDNALLALLLLSAGVAMAQTQVTLPGVCATCPTIPSPVQGEPTPCNGLLNARDFSAVGANYENIVGNPVNTYSGFISREGRVYVGWYVSQLSPGTDVEPCLTGQTRSTATTLAYASNRQNMFTAYPAQNVLADAPGQTFKAIQKVRGLFFILSDQGKIYNWGGSDGSSLPLDAIAGPAGQTTLGNSECSVLHKLREVPHPESKKWVSMHITNEVAYAGDEAGQWWCWGYGRKSHMPSSAIGLPTTSQTILQKADAQIWTPVRMDLLPVQPLLTNEDDEQTLAGGTRGIFTGVGTTNFLSYIGSDSLVYTYTYDYAQWLNASNNLDATFIRSRFTKVKLPVGVKAKKLQRGFVPSKKQIGGNPNSGNTYGVPIDYILATDGNIYKFIENDSVTTKLDLGTYKFQNFIVRNPRERVDNTIPFNAALSTDFAYHGLDLVVQGGAPFISTVKSTTAATAYDMIVYGPAQGINFKVSKLWNWKLGDGNGGSYGATILKSADTNHSYLLDGCADFFNRPTTTPFGSFMVNTGSPTMGLATGVEWTFRSDNPNLYGPYKLINCQN</sequence>
<name>A0A1S2VJ22_9BACT</name>
<comment type="caution">
    <text evidence="2">The sequence shown here is derived from an EMBL/GenBank/DDBJ whole genome shotgun (WGS) entry which is preliminary data.</text>
</comment>
<dbReference type="InterPro" id="IPR009091">
    <property type="entry name" value="RCC1/BLIP-II"/>
</dbReference>
<reference evidence="2 3" key="1">
    <citation type="submission" date="2016-10" db="EMBL/GenBank/DDBJ databases">
        <title>Arsenicibacter rosenii gen. nov., sp. nov., an efficient arsenic-methylating bacterium isolated from an arsenic-contaminated paddy soil.</title>
        <authorList>
            <person name="Huang K."/>
        </authorList>
    </citation>
    <scope>NUCLEOTIDE SEQUENCE [LARGE SCALE GENOMIC DNA]</scope>
    <source>
        <strain evidence="2 3">SM-1</strain>
    </source>
</reference>
<evidence type="ECO:0000256" key="1">
    <source>
        <dbReference type="SAM" id="SignalP"/>
    </source>
</evidence>
<dbReference type="SUPFAM" id="SSF50985">
    <property type="entry name" value="RCC1/BLIP-II"/>
    <property type="match status" value="1"/>
</dbReference>
<evidence type="ECO:0008006" key="4">
    <source>
        <dbReference type="Google" id="ProtNLM"/>
    </source>
</evidence>
<keyword evidence="3" id="KW-1185">Reference proteome</keyword>
<dbReference type="OrthoDB" id="904022at2"/>
<dbReference type="Proteomes" id="UP000181790">
    <property type="component" value="Unassembled WGS sequence"/>
</dbReference>
<dbReference type="RefSeq" id="WP_071503858.1">
    <property type="nucleotide sequence ID" value="NZ_MORL01000006.1"/>
</dbReference>
<dbReference type="AlphaFoldDB" id="A0A1S2VJ22"/>
<organism evidence="2 3">
    <name type="scientific">Arsenicibacter rosenii</name>
    <dbReference type="NCBI Taxonomy" id="1750698"/>
    <lineage>
        <taxon>Bacteria</taxon>
        <taxon>Pseudomonadati</taxon>
        <taxon>Bacteroidota</taxon>
        <taxon>Cytophagia</taxon>
        <taxon>Cytophagales</taxon>
        <taxon>Spirosomataceae</taxon>
        <taxon>Arsenicibacter</taxon>
    </lineage>
</organism>
<evidence type="ECO:0000313" key="3">
    <source>
        <dbReference type="Proteomes" id="UP000181790"/>
    </source>
</evidence>
<feature type="chain" id="PRO_5010298908" description="PKD domain-containing protein" evidence="1">
    <location>
        <begin position="23"/>
        <end position="562"/>
    </location>
</feature>
<dbReference type="EMBL" id="MORL01000006">
    <property type="protein sequence ID" value="OIN58754.1"/>
    <property type="molecule type" value="Genomic_DNA"/>
</dbReference>
<evidence type="ECO:0000313" key="2">
    <source>
        <dbReference type="EMBL" id="OIN58754.1"/>
    </source>
</evidence>